<organism evidence="1 2">
    <name type="scientific">Lophium mytilinum</name>
    <dbReference type="NCBI Taxonomy" id="390894"/>
    <lineage>
        <taxon>Eukaryota</taxon>
        <taxon>Fungi</taxon>
        <taxon>Dikarya</taxon>
        <taxon>Ascomycota</taxon>
        <taxon>Pezizomycotina</taxon>
        <taxon>Dothideomycetes</taxon>
        <taxon>Pleosporomycetidae</taxon>
        <taxon>Mytilinidiales</taxon>
        <taxon>Mytilinidiaceae</taxon>
        <taxon>Lophium</taxon>
    </lineage>
</organism>
<proteinExistence type="predicted"/>
<dbReference type="EMBL" id="MU004190">
    <property type="protein sequence ID" value="KAF2494547.1"/>
    <property type="molecule type" value="Genomic_DNA"/>
</dbReference>
<keyword evidence="2" id="KW-1185">Reference proteome</keyword>
<gene>
    <name evidence="1" type="ORF">BU16DRAFT_433947</name>
</gene>
<name>A0A6A6QUF5_9PEZI</name>
<protein>
    <submittedName>
        <fullName evidence="1">Uncharacterized protein</fullName>
    </submittedName>
</protein>
<accession>A0A6A6QUF5</accession>
<evidence type="ECO:0000313" key="1">
    <source>
        <dbReference type="EMBL" id="KAF2494547.1"/>
    </source>
</evidence>
<reference evidence="1" key="1">
    <citation type="journal article" date="2020" name="Stud. Mycol.">
        <title>101 Dothideomycetes genomes: a test case for predicting lifestyles and emergence of pathogens.</title>
        <authorList>
            <person name="Haridas S."/>
            <person name="Albert R."/>
            <person name="Binder M."/>
            <person name="Bloem J."/>
            <person name="Labutti K."/>
            <person name="Salamov A."/>
            <person name="Andreopoulos B."/>
            <person name="Baker S."/>
            <person name="Barry K."/>
            <person name="Bills G."/>
            <person name="Bluhm B."/>
            <person name="Cannon C."/>
            <person name="Castanera R."/>
            <person name="Culley D."/>
            <person name="Daum C."/>
            <person name="Ezra D."/>
            <person name="Gonzalez J."/>
            <person name="Henrissat B."/>
            <person name="Kuo A."/>
            <person name="Liang C."/>
            <person name="Lipzen A."/>
            <person name="Lutzoni F."/>
            <person name="Magnuson J."/>
            <person name="Mondo S."/>
            <person name="Nolan M."/>
            <person name="Ohm R."/>
            <person name="Pangilinan J."/>
            <person name="Park H.-J."/>
            <person name="Ramirez L."/>
            <person name="Alfaro M."/>
            <person name="Sun H."/>
            <person name="Tritt A."/>
            <person name="Yoshinaga Y."/>
            <person name="Zwiers L.-H."/>
            <person name="Turgeon B."/>
            <person name="Goodwin S."/>
            <person name="Spatafora J."/>
            <person name="Crous P."/>
            <person name="Grigoriev I."/>
        </authorList>
    </citation>
    <scope>NUCLEOTIDE SEQUENCE</scope>
    <source>
        <strain evidence="1">CBS 269.34</strain>
    </source>
</reference>
<feature type="non-terminal residue" evidence="1">
    <location>
        <position position="147"/>
    </location>
</feature>
<sequence length="147" mass="16997">QPIVRPPFPDQVRDRSPIIGLSADMRLCTCFRIGEAFNLGCNAVRSGKTVIIELYARVSSSWREDGIKQHFVFADLFHNHPPFLEGIYELWKDSELWDYDSGRFLHDGASKMCRCIGKMKKDGKRWALTILNIWEATWDDIEHVQGI</sequence>
<dbReference type="Proteomes" id="UP000799750">
    <property type="component" value="Unassembled WGS sequence"/>
</dbReference>
<feature type="non-terminal residue" evidence="1">
    <location>
        <position position="1"/>
    </location>
</feature>
<dbReference type="AlphaFoldDB" id="A0A6A6QUF5"/>
<dbReference type="OrthoDB" id="5397183at2759"/>
<evidence type="ECO:0000313" key="2">
    <source>
        <dbReference type="Proteomes" id="UP000799750"/>
    </source>
</evidence>